<dbReference type="SMART" id="SM00409">
    <property type="entry name" value="IG"/>
    <property type="match status" value="1"/>
</dbReference>
<evidence type="ECO:0000313" key="11">
    <source>
        <dbReference type="Proteomes" id="UP000594220"/>
    </source>
</evidence>
<dbReference type="GO" id="GO:0005886">
    <property type="term" value="C:plasma membrane"/>
    <property type="evidence" value="ECO:0007669"/>
    <property type="project" value="TreeGrafter"/>
</dbReference>
<keyword evidence="3" id="KW-0732">Signal</keyword>
<keyword evidence="4" id="KW-1133">Transmembrane helix</keyword>
<accession>A0A7M4FT61</accession>
<dbReference type="InterPro" id="IPR013106">
    <property type="entry name" value="Ig_V-set"/>
</dbReference>
<reference evidence="10" key="2">
    <citation type="submission" date="2025-09" db="UniProtKB">
        <authorList>
            <consortium name="Ensembl"/>
        </authorList>
    </citation>
    <scope>IDENTIFICATION</scope>
</reference>
<dbReference type="Gene3D" id="2.60.40.10">
    <property type="entry name" value="Immunoglobulins"/>
    <property type="match status" value="1"/>
</dbReference>
<dbReference type="SUPFAM" id="SSF48726">
    <property type="entry name" value="Immunoglobulin"/>
    <property type="match status" value="1"/>
</dbReference>
<evidence type="ECO:0000256" key="2">
    <source>
        <dbReference type="ARBA" id="ARBA00022692"/>
    </source>
</evidence>
<dbReference type="Proteomes" id="UP000594220">
    <property type="component" value="Unplaced"/>
</dbReference>
<dbReference type="InterPro" id="IPR003599">
    <property type="entry name" value="Ig_sub"/>
</dbReference>
<evidence type="ECO:0000256" key="5">
    <source>
        <dbReference type="ARBA" id="ARBA00023136"/>
    </source>
</evidence>
<evidence type="ECO:0000256" key="3">
    <source>
        <dbReference type="ARBA" id="ARBA00022729"/>
    </source>
</evidence>
<keyword evidence="6" id="KW-1015">Disulfide bond</keyword>
<dbReference type="InterPro" id="IPR000920">
    <property type="entry name" value="Myelin_P0-rel"/>
</dbReference>
<protein>
    <recommendedName>
        <fullName evidence="9">Ig-like domain-containing protein</fullName>
    </recommendedName>
</protein>
<keyword evidence="11" id="KW-1185">Reference proteome</keyword>
<dbReference type="SMART" id="SM00406">
    <property type="entry name" value="IGv"/>
    <property type="match status" value="1"/>
</dbReference>
<dbReference type="GeneTree" id="ENSGT01030000235354"/>
<evidence type="ECO:0000259" key="9">
    <source>
        <dbReference type="PROSITE" id="PS50835"/>
    </source>
</evidence>
<comment type="subcellular location">
    <subcellularLocation>
        <location evidence="1">Membrane</location>
        <topology evidence="1">Single-pass type I membrane protein</topology>
    </subcellularLocation>
</comment>
<organism evidence="10 11">
    <name type="scientific">Crocodylus porosus</name>
    <name type="common">Saltwater crocodile</name>
    <name type="synonym">Estuarine crocodile</name>
    <dbReference type="NCBI Taxonomy" id="8502"/>
    <lineage>
        <taxon>Eukaryota</taxon>
        <taxon>Metazoa</taxon>
        <taxon>Chordata</taxon>
        <taxon>Craniata</taxon>
        <taxon>Vertebrata</taxon>
        <taxon>Euteleostomi</taxon>
        <taxon>Archelosauria</taxon>
        <taxon>Archosauria</taxon>
        <taxon>Crocodylia</taxon>
        <taxon>Longirostres</taxon>
        <taxon>Crocodylidae</taxon>
        <taxon>Crocodylus</taxon>
    </lineage>
</organism>
<reference evidence="10" key="1">
    <citation type="submission" date="2025-08" db="UniProtKB">
        <authorList>
            <consortium name="Ensembl"/>
        </authorList>
    </citation>
    <scope>IDENTIFICATION</scope>
</reference>
<dbReference type="CDD" id="cd00099">
    <property type="entry name" value="IgV"/>
    <property type="match status" value="1"/>
</dbReference>
<dbReference type="Pfam" id="PF07686">
    <property type="entry name" value="V-set"/>
    <property type="match status" value="1"/>
</dbReference>
<evidence type="ECO:0000256" key="6">
    <source>
        <dbReference type="ARBA" id="ARBA00023157"/>
    </source>
</evidence>
<keyword evidence="5" id="KW-0472">Membrane</keyword>
<dbReference type="InterPro" id="IPR007110">
    <property type="entry name" value="Ig-like_dom"/>
</dbReference>
<dbReference type="AlphaFoldDB" id="A0A7M4FT61"/>
<feature type="domain" description="Ig-like" evidence="9">
    <location>
        <begin position="45"/>
        <end position="147"/>
    </location>
</feature>
<dbReference type="PROSITE" id="PS50835">
    <property type="entry name" value="IG_LIKE"/>
    <property type="match status" value="1"/>
</dbReference>
<dbReference type="InterPro" id="IPR036179">
    <property type="entry name" value="Ig-like_dom_sf"/>
</dbReference>
<proteinExistence type="predicted"/>
<evidence type="ECO:0000256" key="4">
    <source>
        <dbReference type="ARBA" id="ARBA00022989"/>
    </source>
</evidence>
<evidence type="ECO:0000256" key="1">
    <source>
        <dbReference type="ARBA" id="ARBA00004479"/>
    </source>
</evidence>
<evidence type="ECO:0000313" key="10">
    <source>
        <dbReference type="Ensembl" id="ENSCPRP00005005535.1"/>
    </source>
</evidence>
<evidence type="ECO:0000256" key="7">
    <source>
        <dbReference type="ARBA" id="ARBA00023180"/>
    </source>
</evidence>
<dbReference type="Ensembl" id="ENSCPRT00005006497.1">
    <property type="protein sequence ID" value="ENSCPRP00005005535.1"/>
    <property type="gene ID" value="ENSCPRG00005003975.1"/>
</dbReference>
<keyword evidence="7" id="KW-0325">Glycoprotein</keyword>
<sequence length="231" mass="25839">MCTPGGYARNRQGVWGYPNTLSQPLFLSKLWQKNWLVTIPEPWPPFVTQTPAKEKAKEGKNVVLNCQFHSPRGPSLAKLMVKWYKEDEKGSRDLLENNVTILANYSRVFMSGDLTQGDASLTIRNVTTSDHGIYFCQVMLSSGKVLTGTGTKLRIRRALGNALVLFQFCFPVFRVDLCSCRWLGQASILLMSYDLVTTVLLSKAVVLQHLQLESLVKRNGGPGFQKTSVPL</sequence>
<dbReference type="PANTHER" id="PTHR13869">
    <property type="entry name" value="MYELIN P0 RELATED"/>
    <property type="match status" value="1"/>
</dbReference>
<name>A0A7M4FT61_CROPO</name>
<keyword evidence="8" id="KW-0393">Immunoglobulin domain</keyword>
<dbReference type="InterPro" id="IPR013783">
    <property type="entry name" value="Ig-like_fold"/>
</dbReference>
<evidence type="ECO:0000256" key="8">
    <source>
        <dbReference type="ARBA" id="ARBA00023319"/>
    </source>
</evidence>
<dbReference type="PANTHER" id="PTHR13869:SF38">
    <property type="entry name" value="NATURAL CYTOTOXICITY TRIGGERING RECEPTOR 3"/>
    <property type="match status" value="1"/>
</dbReference>
<keyword evidence="2" id="KW-0812">Transmembrane</keyword>